<proteinExistence type="inferred from homology"/>
<comment type="similarity">
    <text evidence="5 12">In the C-terminal section; belongs to the HTP reductase family.</text>
</comment>
<dbReference type="SUPFAM" id="SSF53597">
    <property type="entry name" value="Dihydrofolate reductase-like"/>
    <property type="match status" value="1"/>
</dbReference>
<dbReference type="PANTHER" id="PTHR38011:SF7">
    <property type="entry name" value="2,5-DIAMINO-6-RIBOSYLAMINO-4(3H)-PYRIMIDINONE 5'-PHOSPHATE REDUCTASE"/>
    <property type="match status" value="1"/>
</dbReference>
<sequence length="356" mass="36793">MALALSLGRRGWGRVWPNPAVGCVIVKDGKIIGRGWTADGGRPHAETRALAQAGAAAEGATAYVTLEPCAHHGQTPPCAQSLIDAKIARVVVALSDPDPRVDGGGLRMLQDAGIDVTVGVCADAAARDHAGFLLRVREGRPFVTLKLAGTLDGRIATATGESKWITGKAARRAVHAMRARHDAVMVGAGTVRADDPSLTVRDMGITRQPVRVVLSRSMKIPVGSQLARTAAKVPVWLCHGAGANVASWVENGAVSLPCETVSGQVAPLSALKMLAERGITRVFCEGGGMLAASLLNADLVDELVVFSAGATIGAEGTPMLAAMGVDGLAHAPRFTLSSVATVGGDICHTWRRLPAP</sequence>
<accession>A0A1I6LLT4</accession>
<dbReference type="InterPro" id="IPR002734">
    <property type="entry name" value="RibDG_C"/>
</dbReference>
<feature type="binding site" evidence="14">
    <location>
        <position position="201"/>
    </location>
    <ligand>
        <name>substrate</name>
    </ligand>
</feature>
<comment type="similarity">
    <text evidence="4 12">In the N-terminal section; belongs to the cytidine and deoxycytidylate deaminase family.</text>
</comment>
<dbReference type="EMBL" id="FOZM01000001">
    <property type="protein sequence ID" value="SFS04222.1"/>
    <property type="molecule type" value="Genomic_DNA"/>
</dbReference>
<dbReference type="InterPro" id="IPR016192">
    <property type="entry name" value="APOBEC/CMP_deaminase_Zn-bd"/>
</dbReference>
<dbReference type="GO" id="GO:0008703">
    <property type="term" value="F:5-amino-6-(5-phosphoribosylamino)uracil reductase activity"/>
    <property type="evidence" value="ECO:0007669"/>
    <property type="project" value="UniProtKB-EC"/>
</dbReference>
<dbReference type="EC" id="3.5.4.26" evidence="12"/>
<evidence type="ECO:0000256" key="4">
    <source>
        <dbReference type="ARBA" id="ARBA00005259"/>
    </source>
</evidence>
<dbReference type="InterPro" id="IPR016193">
    <property type="entry name" value="Cytidine_deaminase-like"/>
</dbReference>
<comment type="function">
    <text evidence="1 12">Converts 2,5-diamino-6-(ribosylamino)-4(3h)-pyrimidinone 5'-phosphate into 5-amino-6-(ribosylamino)-2,4(1h,3h)-pyrimidinedione 5'-phosphate.</text>
</comment>
<evidence type="ECO:0000256" key="14">
    <source>
        <dbReference type="PIRSR" id="PIRSR006769-2"/>
    </source>
</evidence>
<dbReference type="GO" id="GO:0050661">
    <property type="term" value="F:NADP binding"/>
    <property type="evidence" value="ECO:0007669"/>
    <property type="project" value="InterPro"/>
</dbReference>
<dbReference type="PANTHER" id="PTHR38011">
    <property type="entry name" value="DIHYDROFOLATE REDUCTASE FAMILY PROTEIN (AFU_ORTHOLOGUE AFUA_8G06820)"/>
    <property type="match status" value="1"/>
</dbReference>
<gene>
    <name evidence="17" type="ORF">SAMN05444714_0648</name>
</gene>
<dbReference type="UniPathway" id="UPA00275">
    <property type="reaction ID" value="UER00401"/>
</dbReference>
<feature type="binding site" evidence="14">
    <location>
        <position position="178"/>
    </location>
    <ligand>
        <name>substrate</name>
    </ligand>
</feature>
<feature type="binding site" evidence="14">
    <location>
        <position position="194"/>
    </location>
    <ligand>
        <name>NADP(+)</name>
        <dbReference type="ChEBI" id="CHEBI:58349"/>
    </ligand>
</feature>
<feature type="binding site" evidence="14">
    <location>
        <begin position="287"/>
        <end position="293"/>
    </location>
    <ligand>
        <name>NADP(+)</name>
        <dbReference type="ChEBI" id="CHEBI:58349"/>
    </ligand>
</feature>
<organism evidence="17 18">
    <name type="scientific">Yoonia litorea</name>
    <dbReference type="NCBI Taxonomy" id="1123755"/>
    <lineage>
        <taxon>Bacteria</taxon>
        <taxon>Pseudomonadati</taxon>
        <taxon>Pseudomonadota</taxon>
        <taxon>Alphaproteobacteria</taxon>
        <taxon>Rhodobacterales</taxon>
        <taxon>Paracoccaceae</taxon>
        <taxon>Yoonia</taxon>
    </lineage>
</organism>
<feature type="binding site" evidence="14">
    <location>
        <position position="198"/>
    </location>
    <ligand>
        <name>substrate</name>
    </ligand>
</feature>
<keyword evidence="9 12" id="KW-0521">NADP</keyword>
<dbReference type="InterPro" id="IPR002125">
    <property type="entry name" value="CMP_dCMP_dom"/>
</dbReference>
<evidence type="ECO:0000256" key="15">
    <source>
        <dbReference type="PIRSR" id="PIRSR006769-3"/>
    </source>
</evidence>
<feature type="binding site" evidence="14">
    <location>
        <position position="285"/>
    </location>
    <ligand>
        <name>substrate</name>
    </ligand>
</feature>
<name>A0A1I6LLT4_9RHOB</name>
<dbReference type="STRING" id="1123755.SAMN05444714_0648"/>
<evidence type="ECO:0000256" key="8">
    <source>
        <dbReference type="ARBA" id="ARBA00022833"/>
    </source>
</evidence>
<dbReference type="SUPFAM" id="SSF53927">
    <property type="entry name" value="Cytidine deaminase-like"/>
    <property type="match status" value="1"/>
</dbReference>
<dbReference type="NCBIfam" id="TIGR00326">
    <property type="entry name" value="eubact_ribD"/>
    <property type="match status" value="1"/>
</dbReference>
<feature type="binding site" evidence="15">
    <location>
        <position position="78"/>
    </location>
    <ligand>
        <name>Zn(2+)</name>
        <dbReference type="ChEBI" id="CHEBI:29105"/>
        <note>catalytic</note>
    </ligand>
</feature>
<dbReference type="GO" id="GO:0008835">
    <property type="term" value="F:diaminohydroxyphosphoribosylaminopyrimidine deaminase activity"/>
    <property type="evidence" value="ECO:0007669"/>
    <property type="project" value="UniProtKB-EC"/>
</dbReference>
<keyword evidence="11" id="KW-0511">Multifunctional enzyme</keyword>
<dbReference type="EC" id="1.1.1.193" evidence="12"/>
<dbReference type="Pfam" id="PF01872">
    <property type="entry name" value="RibD_C"/>
    <property type="match status" value="1"/>
</dbReference>
<feature type="binding site" evidence="15">
    <location>
        <position position="44"/>
    </location>
    <ligand>
        <name>Zn(2+)</name>
        <dbReference type="ChEBI" id="CHEBI:29105"/>
        <note>catalytic</note>
    </ligand>
</feature>
<feature type="domain" description="CMP/dCMP-type deaminase" evidence="16">
    <location>
        <begin position="1"/>
        <end position="116"/>
    </location>
</feature>
<dbReference type="CDD" id="cd01284">
    <property type="entry name" value="Riboflavin_deaminase-reductase"/>
    <property type="match status" value="1"/>
</dbReference>
<dbReference type="InterPro" id="IPR004794">
    <property type="entry name" value="Eubact_RibD"/>
</dbReference>
<dbReference type="RefSeq" id="WP_090207441.1">
    <property type="nucleotide sequence ID" value="NZ_FOZM01000001.1"/>
</dbReference>
<dbReference type="PROSITE" id="PS00903">
    <property type="entry name" value="CYT_DCMP_DEAMINASES_1"/>
    <property type="match status" value="1"/>
</dbReference>
<dbReference type="NCBIfam" id="TIGR00227">
    <property type="entry name" value="ribD_Cterm"/>
    <property type="match status" value="1"/>
</dbReference>
<comment type="pathway">
    <text evidence="2 12">Cofactor biosynthesis; riboflavin biosynthesis; 5-amino-6-(D-ribitylamino)uracil from GTP: step 2/4.</text>
</comment>
<dbReference type="Pfam" id="PF00383">
    <property type="entry name" value="dCMP_cyt_deam_1"/>
    <property type="match status" value="1"/>
</dbReference>
<dbReference type="Gene3D" id="3.40.430.10">
    <property type="entry name" value="Dihydrofolate Reductase, subunit A"/>
    <property type="match status" value="1"/>
</dbReference>
<evidence type="ECO:0000256" key="6">
    <source>
        <dbReference type="ARBA" id="ARBA00022619"/>
    </source>
</evidence>
<keyword evidence="18" id="KW-1185">Reference proteome</keyword>
<feature type="active site" description="Proton donor" evidence="13">
    <location>
        <position position="46"/>
    </location>
</feature>
<evidence type="ECO:0000256" key="9">
    <source>
        <dbReference type="ARBA" id="ARBA00022857"/>
    </source>
</evidence>
<evidence type="ECO:0000256" key="13">
    <source>
        <dbReference type="PIRSR" id="PIRSR006769-1"/>
    </source>
</evidence>
<evidence type="ECO:0000256" key="7">
    <source>
        <dbReference type="ARBA" id="ARBA00022723"/>
    </source>
</evidence>
<dbReference type="InterPro" id="IPR011549">
    <property type="entry name" value="RibD_C"/>
</dbReference>
<keyword evidence="12" id="KW-0378">Hydrolase</keyword>
<dbReference type="Proteomes" id="UP000198926">
    <property type="component" value="Unassembled WGS sequence"/>
</dbReference>
<comment type="cofactor">
    <cofactor evidence="12 15">
        <name>Zn(2+)</name>
        <dbReference type="ChEBI" id="CHEBI:29105"/>
    </cofactor>
    <text evidence="12 15">Binds 1 zinc ion.</text>
</comment>
<dbReference type="AlphaFoldDB" id="A0A1I6LLT4"/>
<evidence type="ECO:0000256" key="3">
    <source>
        <dbReference type="ARBA" id="ARBA00004910"/>
    </source>
</evidence>
<keyword evidence="10 12" id="KW-0560">Oxidoreductase</keyword>
<dbReference type="PIRSF" id="PIRSF006769">
    <property type="entry name" value="RibD"/>
    <property type="match status" value="1"/>
</dbReference>
<evidence type="ECO:0000259" key="16">
    <source>
        <dbReference type="PROSITE" id="PS51747"/>
    </source>
</evidence>
<evidence type="ECO:0000256" key="12">
    <source>
        <dbReference type="PIRNR" id="PIRNR006769"/>
    </source>
</evidence>
<dbReference type="PROSITE" id="PS51747">
    <property type="entry name" value="CYT_DCMP_DEAMINASES_2"/>
    <property type="match status" value="1"/>
</dbReference>
<evidence type="ECO:0000313" key="17">
    <source>
        <dbReference type="EMBL" id="SFS04222.1"/>
    </source>
</evidence>
<evidence type="ECO:0000313" key="18">
    <source>
        <dbReference type="Proteomes" id="UP000198926"/>
    </source>
</evidence>
<evidence type="ECO:0000256" key="10">
    <source>
        <dbReference type="ARBA" id="ARBA00023002"/>
    </source>
</evidence>
<keyword evidence="8 12" id="KW-0862">Zinc</keyword>
<reference evidence="17 18" key="1">
    <citation type="submission" date="2016-10" db="EMBL/GenBank/DDBJ databases">
        <authorList>
            <person name="de Groot N.N."/>
        </authorList>
    </citation>
    <scope>NUCLEOTIDE SEQUENCE [LARGE SCALE GENOMIC DNA]</scope>
    <source>
        <strain evidence="17 18">DSM 29433</strain>
    </source>
</reference>
<dbReference type="GO" id="GO:0008270">
    <property type="term" value="F:zinc ion binding"/>
    <property type="evidence" value="ECO:0007669"/>
    <property type="project" value="InterPro"/>
</dbReference>
<evidence type="ECO:0000256" key="5">
    <source>
        <dbReference type="ARBA" id="ARBA00007417"/>
    </source>
</evidence>
<dbReference type="InterPro" id="IPR024072">
    <property type="entry name" value="DHFR-like_dom_sf"/>
</dbReference>
<evidence type="ECO:0000256" key="1">
    <source>
        <dbReference type="ARBA" id="ARBA00002151"/>
    </source>
</evidence>
<dbReference type="GO" id="GO:0009231">
    <property type="term" value="P:riboflavin biosynthetic process"/>
    <property type="evidence" value="ECO:0007669"/>
    <property type="project" value="UniProtKB-UniPathway"/>
</dbReference>
<keyword evidence="6 12" id="KW-0686">Riboflavin biosynthesis</keyword>
<comment type="pathway">
    <text evidence="3 12">Cofactor biosynthesis; riboflavin biosynthesis; 5-amino-6-(D-ribitylamino)uracil from GTP: step 3/4.</text>
</comment>
<dbReference type="InterPro" id="IPR050765">
    <property type="entry name" value="Riboflavin_Biosynth_HTPR"/>
</dbReference>
<evidence type="ECO:0000256" key="2">
    <source>
        <dbReference type="ARBA" id="ARBA00004882"/>
    </source>
</evidence>
<feature type="binding site" evidence="14">
    <location>
        <position position="148"/>
    </location>
    <ligand>
        <name>NADP(+)</name>
        <dbReference type="ChEBI" id="CHEBI:58349"/>
    </ligand>
</feature>
<comment type="catalytic activity">
    <reaction evidence="12">
        <text>2,5-diamino-6-hydroxy-4-(5-phosphoribosylamino)-pyrimidine + H2O + H(+) = 5-amino-6-(5-phospho-D-ribosylamino)uracil + NH4(+)</text>
        <dbReference type="Rhea" id="RHEA:21868"/>
        <dbReference type="ChEBI" id="CHEBI:15377"/>
        <dbReference type="ChEBI" id="CHEBI:15378"/>
        <dbReference type="ChEBI" id="CHEBI:28938"/>
        <dbReference type="ChEBI" id="CHEBI:58453"/>
        <dbReference type="ChEBI" id="CHEBI:58614"/>
        <dbReference type="EC" id="3.5.4.26"/>
    </reaction>
</comment>
<evidence type="ECO:0000256" key="11">
    <source>
        <dbReference type="ARBA" id="ARBA00023268"/>
    </source>
</evidence>
<comment type="catalytic activity">
    <reaction evidence="12">
        <text>5-amino-6-(5-phospho-D-ribitylamino)uracil + NADP(+) = 5-amino-6-(5-phospho-D-ribosylamino)uracil + NADPH + H(+)</text>
        <dbReference type="Rhea" id="RHEA:17845"/>
        <dbReference type="ChEBI" id="CHEBI:15378"/>
        <dbReference type="ChEBI" id="CHEBI:57783"/>
        <dbReference type="ChEBI" id="CHEBI:58349"/>
        <dbReference type="ChEBI" id="CHEBI:58421"/>
        <dbReference type="ChEBI" id="CHEBI:58453"/>
        <dbReference type="EC" id="1.1.1.193"/>
    </reaction>
</comment>
<feature type="binding site" evidence="14">
    <location>
        <position position="162"/>
    </location>
    <ligand>
        <name>substrate</name>
    </ligand>
</feature>
<dbReference type="Gene3D" id="3.40.140.10">
    <property type="entry name" value="Cytidine Deaminase, domain 2"/>
    <property type="match status" value="1"/>
</dbReference>
<feature type="binding site" evidence="14">
    <location>
        <position position="190"/>
    </location>
    <ligand>
        <name>NADP(+)</name>
        <dbReference type="ChEBI" id="CHEBI:58349"/>
    </ligand>
</feature>
<feature type="binding site" evidence="15">
    <location>
        <position position="69"/>
    </location>
    <ligand>
        <name>Zn(2+)</name>
        <dbReference type="ChEBI" id="CHEBI:29105"/>
        <note>catalytic</note>
    </ligand>
</feature>
<feature type="binding site" evidence="14">
    <location>
        <position position="164"/>
    </location>
    <ligand>
        <name>NADP(+)</name>
        <dbReference type="ChEBI" id="CHEBI:58349"/>
    </ligand>
</feature>
<keyword evidence="7 12" id="KW-0479">Metal-binding</keyword>
<protein>
    <recommendedName>
        <fullName evidence="12">Riboflavin biosynthesis protein RibD</fullName>
    </recommendedName>
    <domain>
        <recommendedName>
            <fullName evidence="12">Diaminohydroxyphosphoribosylaminopyrimidine deaminase</fullName>
            <shortName evidence="12">DRAP deaminase</shortName>
            <ecNumber evidence="12">3.5.4.26</ecNumber>
        </recommendedName>
        <alternativeName>
            <fullName evidence="12">Riboflavin-specific deaminase</fullName>
        </alternativeName>
    </domain>
    <domain>
        <recommendedName>
            <fullName evidence="12">5-amino-6-(5-phosphoribosylamino)uracil reductase</fullName>
            <ecNumber evidence="12">1.1.1.193</ecNumber>
        </recommendedName>
        <alternativeName>
            <fullName evidence="12">HTP reductase</fullName>
        </alternativeName>
    </domain>
</protein>
<dbReference type="OrthoDB" id="9800865at2"/>